<dbReference type="InterPro" id="IPR027379">
    <property type="entry name" value="CLS_N"/>
</dbReference>
<dbReference type="InterPro" id="IPR030874">
    <property type="entry name" value="Cardiolipin_synth_Firmi"/>
</dbReference>
<name>A2STU9_METLZ</name>
<dbReference type="AlphaFoldDB" id="A2STU9"/>
<evidence type="ECO:0000256" key="8">
    <source>
        <dbReference type="ARBA" id="ARBA00023098"/>
    </source>
</evidence>
<feature type="transmembrane region" description="Helical" evidence="12">
    <location>
        <begin position="44"/>
        <end position="66"/>
    </location>
</feature>
<organism evidence="14 15">
    <name type="scientific">Methanocorpusculum labreanum (strain ATCC 43576 / DSM 4855 / Z)</name>
    <dbReference type="NCBI Taxonomy" id="410358"/>
    <lineage>
        <taxon>Archaea</taxon>
        <taxon>Methanobacteriati</taxon>
        <taxon>Methanobacteriota</taxon>
        <taxon>Stenosarchaea group</taxon>
        <taxon>Methanomicrobia</taxon>
        <taxon>Methanomicrobiales</taxon>
        <taxon>Methanocorpusculaceae</taxon>
        <taxon>Methanocorpusculum</taxon>
    </lineage>
</organism>
<keyword evidence="9 12" id="KW-0472">Membrane</keyword>
<keyword evidence="2" id="KW-1003">Cell membrane</keyword>
<evidence type="ECO:0000256" key="1">
    <source>
        <dbReference type="ARBA" id="ARBA00004651"/>
    </source>
</evidence>
<proteinExistence type="inferred from homology"/>
<dbReference type="NCBIfam" id="TIGR04265">
    <property type="entry name" value="bac_cardiolipin"/>
    <property type="match status" value="1"/>
</dbReference>
<evidence type="ECO:0000259" key="13">
    <source>
        <dbReference type="PROSITE" id="PS50035"/>
    </source>
</evidence>
<dbReference type="SMART" id="SM00155">
    <property type="entry name" value="PLDc"/>
    <property type="match status" value="2"/>
</dbReference>
<reference evidence="14 15" key="1">
    <citation type="journal article" date="2009" name="Stand. Genomic Sci.">
        <title>Complete genome sequence of Methanocorpusculum labreanum type strain Z.</title>
        <authorList>
            <person name="Anderson I.J."/>
            <person name="Sieprawska-Lupa M."/>
            <person name="Goltsman E."/>
            <person name="Lapidus A."/>
            <person name="Copeland A."/>
            <person name="Glavina Del Rio T."/>
            <person name="Tice H."/>
            <person name="Dalin E."/>
            <person name="Barry K."/>
            <person name="Pitluck S."/>
            <person name="Hauser L."/>
            <person name="Land M."/>
            <person name="Lucas S."/>
            <person name="Richardson P."/>
            <person name="Whitman W.B."/>
            <person name="Kyrpides N.C."/>
        </authorList>
    </citation>
    <scope>NUCLEOTIDE SEQUENCE [LARGE SCALE GENOMIC DNA]</scope>
    <source>
        <strain evidence="15">ATCC 43576 / DSM 4855 / Z</strain>
    </source>
</reference>
<dbReference type="eggNOG" id="arCOG02039">
    <property type="taxonomic scope" value="Archaea"/>
</dbReference>
<keyword evidence="4 14" id="KW-0808">Transferase</keyword>
<keyword evidence="6" id="KW-0677">Repeat</keyword>
<dbReference type="Gene3D" id="3.30.870.10">
    <property type="entry name" value="Endonuclease Chain A"/>
    <property type="match status" value="2"/>
</dbReference>
<keyword evidence="5 12" id="KW-0812">Transmembrane</keyword>
<dbReference type="HOGENOM" id="CLU_038053_1_1_2"/>
<dbReference type="HAMAP" id="MF_01916">
    <property type="entry name" value="Cardiolipin_synth_Cls"/>
    <property type="match status" value="1"/>
</dbReference>
<evidence type="ECO:0000256" key="2">
    <source>
        <dbReference type="ARBA" id="ARBA00022475"/>
    </source>
</evidence>
<dbReference type="GO" id="GO:0005886">
    <property type="term" value="C:plasma membrane"/>
    <property type="evidence" value="ECO:0007669"/>
    <property type="project" value="UniProtKB-SubCell"/>
</dbReference>
<dbReference type="GO" id="GO:0032049">
    <property type="term" value="P:cardiolipin biosynthetic process"/>
    <property type="evidence" value="ECO:0007669"/>
    <property type="project" value="InterPro"/>
</dbReference>
<evidence type="ECO:0000256" key="10">
    <source>
        <dbReference type="ARBA" id="ARBA00023209"/>
    </source>
</evidence>
<feature type="transmembrane region" description="Helical" evidence="12">
    <location>
        <begin position="15"/>
        <end position="37"/>
    </location>
</feature>
<evidence type="ECO:0000256" key="6">
    <source>
        <dbReference type="ARBA" id="ARBA00022737"/>
    </source>
</evidence>
<sequence length="499" mass="56639">MYPMIDLLSVIFGELMWFFQVIVVLMDIAACIVVIFLERRSPQAALTWVMVMIFLPFFGLVMYLFFGRHLYGSHIFSKKTQADLMLAAQAEEQFHKITENALELAPNISRFDSTIALLLSLDNAVLTRNNEITLYTDGEMKFEAFKEAIRGAKHHIHLEYFIIRDDELGNQIIELLAEKAAQGVEVRAIFDAAGTFSVKKDFFTPLKKAGGDVRIFFPLKVSFLNTRLHFRNHRKILVVDGTIGFIGGFNIGDEYLGKGPMGYWRDTHLRLHGKAVIALQTRFIMDWNYAAKDAQISVEDRDTPYYPEEGFRDVAGHSYIQIASSGPDSAEKAIYSGYLSLIGHAKESIYIHTPYFIPDDPMLTELILAARSGVDVRIVIPCKPDHPFVYWANHAYLGDLLAAGVRGYTYNDGFIHSKAGVFDGIGTTIGTANWDIRSFKLNFETNAFVYDLEFGKKMNELFLAELETNCTEITLEEYNQRSVYVRIKEGISRLFSPIL</sequence>
<evidence type="ECO:0000256" key="11">
    <source>
        <dbReference type="ARBA" id="ARBA00023264"/>
    </source>
</evidence>
<evidence type="ECO:0000313" key="15">
    <source>
        <dbReference type="Proteomes" id="UP000000365"/>
    </source>
</evidence>
<keyword evidence="3" id="KW-0444">Lipid biosynthesis</keyword>
<gene>
    <name evidence="14" type="ordered locus">Mlab_1592</name>
</gene>
<keyword evidence="15" id="KW-1185">Reference proteome</keyword>
<dbReference type="GO" id="GO:0008808">
    <property type="term" value="F:cardiolipin synthase activity"/>
    <property type="evidence" value="ECO:0007669"/>
    <property type="project" value="InterPro"/>
</dbReference>
<keyword evidence="8" id="KW-0443">Lipid metabolism</keyword>
<evidence type="ECO:0000256" key="12">
    <source>
        <dbReference type="SAM" id="Phobius"/>
    </source>
</evidence>
<dbReference type="Pfam" id="PF13396">
    <property type="entry name" value="PLDc_N"/>
    <property type="match status" value="1"/>
</dbReference>
<dbReference type="SUPFAM" id="SSF56024">
    <property type="entry name" value="Phospholipase D/nuclease"/>
    <property type="match status" value="2"/>
</dbReference>
<keyword evidence="11" id="KW-1208">Phospholipid metabolism</keyword>
<dbReference type="InterPro" id="IPR001736">
    <property type="entry name" value="PLipase_D/transphosphatidylase"/>
</dbReference>
<feature type="domain" description="PLD phosphodiesterase" evidence="13">
    <location>
        <begin position="411"/>
        <end position="438"/>
    </location>
</feature>
<evidence type="ECO:0000256" key="7">
    <source>
        <dbReference type="ARBA" id="ARBA00022989"/>
    </source>
</evidence>
<dbReference type="PROSITE" id="PS50035">
    <property type="entry name" value="PLD"/>
    <property type="match status" value="2"/>
</dbReference>
<dbReference type="InterPro" id="IPR022924">
    <property type="entry name" value="Cardiolipin_synthase"/>
</dbReference>
<accession>A2STU9</accession>
<dbReference type="STRING" id="410358.Mlab_1592"/>
<keyword evidence="10" id="KW-0594">Phospholipid biosynthesis</keyword>
<dbReference type="FunFam" id="3.30.870.10:FF:000014">
    <property type="entry name" value="Cardiolipin synthase"/>
    <property type="match status" value="1"/>
</dbReference>
<evidence type="ECO:0000256" key="4">
    <source>
        <dbReference type="ARBA" id="ARBA00022679"/>
    </source>
</evidence>
<dbReference type="InterPro" id="IPR025202">
    <property type="entry name" value="PLD-like_dom"/>
</dbReference>
<dbReference type="KEGG" id="mla:Mlab_1592"/>
<feature type="domain" description="PLD phosphodiesterase" evidence="13">
    <location>
        <begin position="228"/>
        <end position="255"/>
    </location>
</feature>
<dbReference type="Pfam" id="PF13091">
    <property type="entry name" value="PLDc_2"/>
    <property type="match status" value="2"/>
</dbReference>
<protein>
    <submittedName>
        <fullName evidence="14">Cardiolipin synthetase 2</fullName>
        <ecNumber evidence="14">2.7.8.-</ecNumber>
    </submittedName>
</protein>
<dbReference type="PANTHER" id="PTHR21248:SF22">
    <property type="entry name" value="PHOSPHOLIPASE D"/>
    <property type="match status" value="1"/>
</dbReference>
<evidence type="ECO:0000256" key="5">
    <source>
        <dbReference type="ARBA" id="ARBA00022692"/>
    </source>
</evidence>
<dbReference type="CDD" id="cd09110">
    <property type="entry name" value="PLDc_CLS_1"/>
    <property type="match status" value="1"/>
</dbReference>
<dbReference type="EMBL" id="CP000559">
    <property type="protein sequence ID" value="ABN07755.1"/>
    <property type="molecule type" value="Genomic_DNA"/>
</dbReference>
<dbReference type="CDD" id="cd09112">
    <property type="entry name" value="PLDc_CLS_2"/>
    <property type="match status" value="1"/>
</dbReference>
<comment type="subcellular location">
    <subcellularLocation>
        <location evidence="1">Cell membrane</location>
        <topology evidence="1">Multi-pass membrane protein</topology>
    </subcellularLocation>
</comment>
<dbReference type="Proteomes" id="UP000000365">
    <property type="component" value="Chromosome"/>
</dbReference>
<dbReference type="EC" id="2.7.8.-" evidence="14"/>
<evidence type="ECO:0000313" key="14">
    <source>
        <dbReference type="EMBL" id="ABN07755.1"/>
    </source>
</evidence>
<dbReference type="PANTHER" id="PTHR21248">
    <property type="entry name" value="CARDIOLIPIN SYNTHASE"/>
    <property type="match status" value="1"/>
</dbReference>
<evidence type="ECO:0000256" key="9">
    <source>
        <dbReference type="ARBA" id="ARBA00023136"/>
    </source>
</evidence>
<keyword evidence="7 12" id="KW-1133">Transmembrane helix</keyword>
<evidence type="ECO:0000256" key="3">
    <source>
        <dbReference type="ARBA" id="ARBA00022516"/>
    </source>
</evidence>